<gene>
    <name evidence="2" type="ORF">EZS28_009293</name>
</gene>
<proteinExistence type="predicted"/>
<feature type="compositionally biased region" description="Basic and acidic residues" evidence="1">
    <location>
        <begin position="259"/>
        <end position="272"/>
    </location>
</feature>
<evidence type="ECO:0000313" key="3">
    <source>
        <dbReference type="Proteomes" id="UP000324800"/>
    </source>
</evidence>
<reference evidence="2 3" key="1">
    <citation type="submission" date="2019-03" db="EMBL/GenBank/DDBJ databases">
        <title>Single cell metagenomics reveals metabolic interactions within the superorganism composed of flagellate Streblomastix strix and complex community of Bacteroidetes bacteria on its surface.</title>
        <authorList>
            <person name="Treitli S.C."/>
            <person name="Kolisko M."/>
            <person name="Husnik F."/>
            <person name="Keeling P."/>
            <person name="Hampl V."/>
        </authorList>
    </citation>
    <scope>NUCLEOTIDE SEQUENCE [LARGE SCALE GENOMIC DNA]</scope>
    <source>
        <strain evidence="2">ST1C</strain>
    </source>
</reference>
<feature type="compositionally biased region" description="Basic residues" evidence="1">
    <location>
        <begin position="12"/>
        <end position="29"/>
    </location>
</feature>
<name>A0A5J4WLH5_9EUKA</name>
<sequence>MMDAEPKVTKTTTKKGGKKKKKKSKSGKKKSADGPVETKTIKGAKSKTIIEPVVTQTQSIASEPKPAAKPKDEEPTVAKEMLASILSLGQMSHTPLLPAPEDVVIKGPLYSHSQDNSNDATILFDPVIKKGITRLEILNVEQLGGIGIADDSVRYARNEMPLAQGQNKIVYFLPNGKIMHLDYAVEGNNGFAKGHRVSLELNMDANPRTLTIFVDDEEQKNYITKIPSAVRFWVNIFFKTASFKILKFEHLSAPVAEHGEGSKSFEWGKEQDDDKEDYEEDIDEDDGEQKNDKKKKSDGGCLPCVVQ</sequence>
<feature type="region of interest" description="Disordered" evidence="1">
    <location>
        <begin position="259"/>
        <end position="307"/>
    </location>
</feature>
<feature type="region of interest" description="Disordered" evidence="1">
    <location>
        <begin position="1"/>
        <end position="75"/>
    </location>
</feature>
<dbReference type="AlphaFoldDB" id="A0A5J4WLH5"/>
<accession>A0A5J4WLH5</accession>
<protein>
    <submittedName>
        <fullName evidence="2">Uncharacterized protein</fullName>
    </submittedName>
</protein>
<comment type="caution">
    <text evidence="2">The sequence shown here is derived from an EMBL/GenBank/DDBJ whole genome shotgun (WGS) entry which is preliminary data.</text>
</comment>
<dbReference type="Proteomes" id="UP000324800">
    <property type="component" value="Unassembled WGS sequence"/>
</dbReference>
<feature type="compositionally biased region" description="Acidic residues" evidence="1">
    <location>
        <begin position="273"/>
        <end position="287"/>
    </location>
</feature>
<dbReference type="EMBL" id="SNRW01001750">
    <property type="protein sequence ID" value="KAA6395179.1"/>
    <property type="molecule type" value="Genomic_DNA"/>
</dbReference>
<feature type="compositionally biased region" description="Basic and acidic residues" evidence="1">
    <location>
        <begin position="288"/>
        <end position="298"/>
    </location>
</feature>
<evidence type="ECO:0000256" key="1">
    <source>
        <dbReference type="SAM" id="MobiDB-lite"/>
    </source>
</evidence>
<organism evidence="2 3">
    <name type="scientific">Streblomastix strix</name>
    <dbReference type="NCBI Taxonomy" id="222440"/>
    <lineage>
        <taxon>Eukaryota</taxon>
        <taxon>Metamonada</taxon>
        <taxon>Preaxostyla</taxon>
        <taxon>Oxymonadida</taxon>
        <taxon>Streblomastigidae</taxon>
        <taxon>Streblomastix</taxon>
    </lineage>
</organism>
<evidence type="ECO:0000313" key="2">
    <source>
        <dbReference type="EMBL" id="KAA6395179.1"/>
    </source>
</evidence>
<dbReference type="OrthoDB" id="2306477at2759"/>